<protein>
    <submittedName>
        <fullName evidence="2">Uncharacterized protein</fullName>
    </submittedName>
</protein>
<evidence type="ECO:0000256" key="1">
    <source>
        <dbReference type="SAM" id="MobiDB-lite"/>
    </source>
</evidence>
<feature type="compositionally biased region" description="Polar residues" evidence="1">
    <location>
        <begin position="712"/>
        <end position="724"/>
    </location>
</feature>
<feature type="compositionally biased region" description="Basic and acidic residues" evidence="1">
    <location>
        <begin position="665"/>
        <end position="682"/>
    </location>
</feature>
<feature type="region of interest" description="Disordered" evidence="1">
    <location>
        <begin position="583"/>
        <end position="734"/>
    </location>
</feature>
<sequence>MHYTAFDREVARNDGTNARDWVEYQQEIQGQRQVVVPRRRIRSSPLPIRPRPGPSSVVDSGCTADAIIKPAHASALGLRSLGPSQMNIRDAGGGITRGRHRTAIEINSATGAAGSATVAPIRDSLESTTKYADEGFVVVQHPHFDGITVHRKEDVVIDWSSKPIRTGWRDTETDLYRWELRAPLSERQQTWLQGESPTVTQAILDTRLPEGTTVLAHNVYELPSIREAVRFMHAVCGFPAKSTWIKAIRNKHYVGWPLLTVTNVHKHFPETVETPRGHLNQSRAGVRSTRPKAVPLAEPEEPDVKRAFNVKERDVYIKIIDPTDAIHSDQTGKFPVRSRAGNNYIMVMCHVDTAAVLAEPMKNRTAKEMIRAYKVLLARGDPQDMPATTCPPGSHRANRAEVSIKAFKQHFLSILAGVAADFPKSYWDVVLPQVLLTLNLLRKSHAAPTVSAHAHFCGQHDYNAQPLLPIGQSAEVFIRKDERKSWGFHSRPAWYLYTSEDHYRTHMFLMKETKTQRLSDTAMLRSKHLTAPPVTHGDRVVQAAAQLSATVGSFVGKRSRTNENLTDLTSLAEITQRLVERNKENSVEGAIPVPRVPTEAPLSDVTSPLATVRRKLDAAQATPRTPMETDRPRVHVGGSEEAPRPRVTKDRPTRDTLPPTPVSAPRRDKESLELSAETRARAVEQYLGRQDIKPTIDASPKATLDDGPVASRTRSQRGPTTPQRAPTPPDDEPIACRTRSRHKLSPLEAALHTVLALEPTSSNARALAGRRLPRAAFATALADPTVRDAWQHSAANEYGRLFQGIGGRIKDPTNTCAFIHKNEVPEDRFKDVTYGKFECTVRPQKVDEPLRTRLTVGGNRINYTGEVGTPTAEMLLVKVMLNSVVSTPGAQFMTTDISDFYLATPS</sequence>
<feature type="compositionally biased region" description="Basic and acidic residues" evidence="1">
    <location>
        <begin position="641"/>
        <end position="654"/>
    </location>
</feature>
<feature type="region of interest" description="Disordered" evidence="1">
    <location>
        <begin position="273"/>
        <end position="293"/>
    </location>
</feature>
<reference evidence="2 3" key="1">
    <citation type="journal article" date="2012" name="Genome Biol.">
        <title>Genome and low-iron response of an oceanic diatom adapted to chronic iron limitation.</title>
        <authorList>
            <person name="Lommer M."/>
            <person name="Specht M."/>
            <person name="Roy A.S."/>
            <person name="Kraemer L."/>
            <person name="Andreson R."/>
            <person name="Gutowska M.A."/>
            <person name="Wolf J."/>
            <person name="Bergner S.V."/>
            <person name="Schilhabel M.B."/>
            <person name="Klostermeier U.C."/>
            <person name="Beiko R.G."/>
            <person name="Rosenstiel P."/>
            <person name="Hippler M."/>
            <person name="Laroche J."/>
        </authorList>
    </citation>
    <scope>NUCLEOTIDE SEQUENCE [LARGE SCALE GENOMIC DNA]</scope>
    <source>
        <strain evidence="2 3">CCMP1005</strain>
    </source>
</reference>
<keyword evidence="3" id="KW-1185">Reference proteome</keyword>
<name>K0SCY0_THAOC</name>
<accession>K0SCY0</accession>
<evidence type="ECO:0000313" key="3">
    <source>
        <dbReference type="Proteomes" id="UP000266841"/>
    </source>
</evidence>
<dbReference type="AlphaFoldDB" id="K0SCY0"/>
<dbReference type="OrthoDB" id="46155at2759"/>
<dbReference type="Proteomes" id="UP000266841">
    <property type="component" value="Unassembled WGS sequence"/>
</dbReference>
<dbReference type="EMBL" id="AGNL01018625">
    <property type="protein sequence ID" value="EJK62784.1"/>
    <property type="molecule type" value="Genomic_DNA"/>
</dbReference>
<evidence type="ECO:0000313" key="2">
    <source>
        <dbReference type="EMBL" id="EJK62784.1"/>
    </source>
</evidence>
<dbReference type="OMA" id="PEHYRTH"/>
<gene>
    <name evidence="2" type="ORF">THAOC_16590</name>
</gene>
<proteinExistence type="predicted"/>
<organism evidence="2 3">
    <name type="scientific">Thalassiosira oceanica</name>
    <name type="common">Marine diatom</name>
    <dbReference type="NCBI Taxonomy" id="159749"/>
    <lineage>
        <taxon>Eukaryota</taxon>
        <taxon>Sar</taxon>
        <taxon>Stramenopiles</taxon>
        <taxon>Ochrophyta</taxon>
        <taxon>Bacillariophyta</taxon>
        <taxon>Coscinodiscophyceae</taxon>
        <taxon>Thalassiosirophycidae</taxon>
        <taxon>Thalassiosirales</taxon>
        <taxon>Thalassiosiraceae</taxon>
        <taxon>Thalassiosira</taxon>
    </lineage>
</organism>
<comment type="caution">
    <text evidence="2">The sequence shown here is derived from an EMBL/GenBank/DDBJ whole genome shotgun (WGS) entry which is preliminary data.</text>
</comment>